<gene>
    <name evidence="1" type="ORF">Phou_080890</name>
</gene>
<dbReference type="RefSeq" id="WP_173066944.1">
    <property type="nucleotide sequence ID" value="NZ_BAABGO010000030.1"/>
</dbReference>
<proteinExistence type="predicted"/>
<evidence type="ECO:0000313" key="1">
    <source>
        <dbReference type="EMBL" id="GFJ83909.1"/>
    </source>
</evidence>
<comment type="caution">
    <text evidence="1">The sequence shown here is derived from an EMBL/GenBank/DDBJ whole genome shotgun (WGS) entry which is preliminary data.</text>
</comment>
<name>A0A6V8KNZ2_9ACTN</name>
<reference evidence="1 2" key="1">
    <citation type="submission" date="2020-03" db="EMBL/GenBank/DDBJ databases">
        <title>Whole genome shotgun sequence of Phytohabitans houttuyneae NBRC 108639.</title>
        <authorList>
            <person name="Komaki H."/>
            <person name="Tamura T."/>
        </authorList>
    </citation>
    <scope>NUCLEOTIDE SEQUENCE [LARGE SCALE GENOMIC DNA]</scope>
    <source>
        <strain evidence="1 2">NBRC 108639</strain>
    </source>
</reference>
<reference evidence="1 2" key="2">
    <citation type="submission" date="2020-03" db="EMBL/GenBank/DDBJ databases">
        <authorList>
            <person name="Ichikawa N."/>
            <person name="Kimura A."/>
            <person name="Kitahashi Y."/>
            <person name="Uohara A."/>
        </authorList>
    </citation>
    <scope>NUCLEOTIDE SEQUENCE [LARGE SCALE GENOMIC DNA]</scope>
    <source>
        <strain evidence="1 2">NBRC 108639</strain>
    </source>
</reference>
<keyword evidence="2" id="KW-1185">Reference proteome</keyword>
<dbReference type="AlphaFoldDB" id="A0A6V8KNZ2"/>
<dbReference type="Proteomes" id="UP000482800">
    <property type="component" value="Unassembled WGS sequence"/>
</dbReference>
<dbReference type="EMBL" id="BLPF01000003">
    <property type="protein sequence ID" value="GFJ83909.1"/>
    <property type="molecule type" value="Genomic_DNA"/>
</dbReference>
<sequence>MARRCRGDGHPEGEVDDRVVGFYESLRGRYPDFPPYPDDSPWMSVPLDVGIDHVSVCMSFGEGSWPALDLIFDLAGRCGLTIYDPQDGKVIRPHS</sequence>
<accession>A0A6V8KNZ2</accession>
<evidence type="ECO:0000313" key="2">
    <source>
        <dbReference type="Proteomes" id="UP000482800"/>
    </source>
</evidence>
<organism evidence="1 2">
    <name type="scientific">Phytohabitans houttuyneae</name>
    <dbReference type="NCBI Taxonomy" id="1076126"/>
    <lineage>
        <taxon>Bacteria</taxon>
        <taxon>Bacillati</taxon>
        <taxon>Actinomycetota</taxon>
        <taxon>Actinomycetes</taxon>
        <taxon>Micromonosporales</taxon>
        <taxon>Micromonosporaceae</taxon>
    </lineage>
</organism>
<protein>
    <submittedName>
        <fullName evidence="1">Uncharacterized protein</fullName>
    </submittedName>
</protein>